<organism evidence="3">
    <name type="scientific">marine sediment metagenome</name>
    <dbReference type="NCBI Taxonomy" id="412755"/>
    <lineage>
        <taxon>unclassified sequences</taxon>
        <taxon>metagenomes</taxon>
        <taxon>ecological metagenomes</taxon>
    </lineage>
</organism>
<dbReference type="GO" id="GO:0008745">
    <property type="term" value="F:N-acetylmuramoyl-L-alanine amidase activity"/>
    <property type="evidence" value="ECO:0007669"/>
    <property type="project" value="InterPro"/>
</dbReference>
<sequence length="178" mass="20006">MKDKILFIDAGHGGIDPNGNYTTAPSKQHKFKQGFHNDGWFYEGVSNRRIAAEFIAQASRMGYLCIPVYHPYKDTSLSTRTELANNIAKRLKADSVYISFHSDAFDTTARGWTIYHHPNSRNGKELAENIAIEALPLCVDYGVPGRTPVRGANFHVLTYTNMPAVLIENLFFDNEHDA</sequence>
<reference evidence="3" key="1">
    <citation type="journal article" date="2014" name="Front. Microbiol.">
        <title>High frequency of phylogenetically diverse reductive dehalogenase-homologous genes in deep subseafloor sedimentary metagenomes.</title>
        <authorList>
            <person name="Kawai M."/>
            <person name="Futagami T."/>
            <person name="Toyoda A."/>
            <person name="Takaki Y."/>
            <person name="Nishi S."/>
            <person name="Hori S."/>
            <person name="Arai W."/>
            <person name="Tsubouchi T."/>
            <person name="Morono Y."/>
            <person name="Uchiyama I."/>
            <person name="Ito T."/>
            <person name="Fujiyama A."/>
            <person name="Inagaki F."/>
            <person name="Takami H."/>
        </authorList>
    </citation>
    <scope>NUCLEOTIDE SEQUENCE</scope>
    <source>
        <strain evidence="3">Expedition CK06-06</strain>
    </source>
</reference>
<dbReference type="SUPFAM" id="SSF53187">
    <property type="entry name" value="Zn-dependent exopeptidases"/>
    <property type="match status" value="1"/>
</dbReference>
<dbReference type="InterPro" id="IPR002508">
    <property type="entry name" value="MurNAc-LAA_cat"/>
</dbReference>
<dbReference type="EMBL" id="BARS01047634">
    <property type="protein sequence ID" value="GAG28798.1"/>
    <property type="molecule type" value="Genomic_DNA"/>
</dbReference>
<dbReference type="SMART" id="SM00646">
    <property type="entry name" value="Ami_3"/>
    <property type="match status" value="1"/>
</dbReference>
<dbReference type="InterPro" id="IPR050695">
    <property type="entry name" value="N-acetylmuramoyl_amidase_3"/>
</dbReference>
<dbReference type="GO" id="GO:0009253">
    <property type="term" value="P:peptidoglycan catabolic process"/>
    <property type="evidence" value="ECO:0007669"/>
    <property type="project" value="InterPro"/>
</dbReference>
<feature type="domain" description="MurNAc-LAA" evidence="2">
    <location>
        <begin position="85"/>
        <end position="178"/>
    </location>
</feature>
<comment type="caution">
    <text evidence="3">The sequence shown here is derived from an EMBL/GenBank/DDBJ whole genome shotgun (WGS) entry which is preliminary data.</text>
</comment>
<dbReference type="PANTHER" id="PTHR30404">
    <property type="entry name" value="N-ACETYLMURAMOYL-L-ALANINE AMIDASE"/>
    <property type="match status" value="1"/>
</dbReference>
<accession>X0WWG9</accession>
<evidence type="ECO:0000259" key="2">
    <source>
        <dbReference type="SMART" id="SM00646"/>
    </source>
</evidence>
<evidence type="ECO:0000256" key="1">
    <source>
        <dbReference type="ARBA" id="ARBA00022801"/>
    </source>
</evidence>
<dbReference type="GO" id="GO:0030288">
    <property type="term" value="C:outer membrane-bounded periplasmic space"/>
    <property type="evidence" value="ECO:0007669"/>
    <property type="project" value="TreeGrafter"/>
</dbReference>
<feature type="non-terminal residue" evidence="3">
    <location>
        <position position="178"/>
    </location>
</feature>
<proteinExistence type="predicted"/>
<keyword evidence="1" id="KW-0378">Hydrolase</keyword>
<name>X0WWG9_9ZZZZ</name>
<dbReference type="Gene3D" id="3.40.630.40">
    <property type="entry name" value="Zn-dependent exopeptidases"/>
    <property type="match status" value="1"/>
</dbReference>
<gene>
    <name evidence="3" type="ORF">S01H1_71533</name>
</gene>
<protein>
    <recommendedName>
        <fullName evidence="2">MurNAc-LAA domain-containing protein</fullName>
    </recommendedName>
</protein>
<dbReference type="PANTHER" id="PTHR30404:SF0">
    <property type="entry name" value="N-ACETYLMURAMOYL-L-ALANINE AMIDASE AMIC"/>
    <property type="match status" value="1"/>
</dbReference>
<dbReference type="AlphaFoldDB" id="X0WWG9"/>
<dbReference type="CDD" id="cd02696">
    <property type="entry name" value="MurNAc-LAA"/>
    <property type="match status" value="1"/>
</dbReference>
<dbReference type="Pfam" id="PF01520">
    <property type="entry name" value="Amidase_3"/>
    <property type="match status" value="1"/>
</dbReference>
<evidence type="ECO:0000313" key="3">
    <source>
        <dbReference type="EMBL" id="GAG28798.1"/>
    </source>
</evidence>